<feature type="domain" description="HTH cro/C1-type" evidence="1">
    <location>
        <begin position="23"/>
        <end position="75"/>
    </location>
</feature>
<protein>
    <recommendedName>
        <fullName evidence="1">HTH cro/C1-type domain-containing protein</fullName>
    </recommendedName>
</protein>
<dbReference type="PROSITE" id="PS50943">
    <property type="entry name" value="HTH_CROC1"/>
    <property type="match status" value="1"/>
</dbReference>
<dbReference type="Gene3D" id="1.10.260.40">
    <property type="entry name" value="lambda repressor-like DNA-binding domains"/>
    <property type="match status" value="1"/>
</dbReference>
<reference evidence="2 3" key="1">
    <citation type="journal article" date="2016" name="Front. Microbiol.">
        <title>Genomic Resource of Rice Seed Associated Bacteria.</title>
        <authorList>
            <person name="Midha S."/>
            <person name="Bansal K."/>
            <person name="Sharma S."/>
            <person name="Kumar N."/>
            <person name="Patil P.P."/>
            <person name="Chaudhry V."/>
            <person name="Patil P.B."/>
        </authorList>
    </citation>
    <scope>NUCLEOTIDE SEQUENCE [LARGE SCALE GENOMIC DNA]</scope>
    <source>
        <strain evidence="2 3">SB4</strain>
    </source>
</reference>
<dbReference type="InterPro" id="IPR010982">
    <property type="entry name" value="Lambda_DNA-bd_dom_sf"/>
</dbReference>
<dbReference type="OrthoDB" id="3034420at2"/>
<dbReference type="Proteomes" id="UP000074072">
    <property type="component" value="Unassembled WGS sequence"/>
</dbReference>
<comment type="caution">
    <text evidence="2">The sequence shown here is derived from an EMBL/GenBank/DDBJ whole genome shotgun (WGS) entry which is preliminary data.</text>
</comment>
<evidence type="ECO:0000313" key="2">
    <source>
        <dbReference type="EMBL" id="KTT98231.1"/>
    </source>
</evidence>
<dbReference type="EMBL" id="LDTE01000071">
    <property type="protein sequence ID" value="KTT98231.1"/>
    <property type="molecule type" value="Genomic_DNA"/>
</dbReference>
<name>A0A147IS92_9SPHN</name>
<dbReference type="InterPro" id="IPR001387">
    <property type="entry name" value="Cro/C1-type_HTH"/>
</dbReference>
<dbReference type="CDD" id="cd00093">
    <property type="entry name" value="HTH_XRE"/>
    <property type="match status" value="1"/>
</dbReference>
<sequence>MALNEKNQAGTVAAELHDLGTRLARIRLGRNLTQASLAQEAGASVRSIKRLEAGENTSLDTLVRVLIALNMGNRLSAALPDPDVRPIERVRREGHERQRARQRNTILKATDWAWGEEDDE</sequence>
<dbReference type="AlphaFoldDB" id="A0A147IS92"/>
<gene>
    <name evidence="2" type="ORF">SB4_11740</name>
</gene>
<dbReference type="SUPFAM" id="SSF47413">
    <property type="entry name" value="lambda repressor-like DNA-binding domains"/>
    <property type="match status" value="1"/>
</dbReference>
<evidence type="ECO:0000313" key="3">
    <source>
        <dbReference type="Proteomes" id="UP000074072"/>
    </source>
</evidence>
<organism evidence="2 3">
    <name type="scientific">Sphingomonas sanguinis</name>
    <dbReference type="NCBI Taxonomy" id="33051"/>
    <lineage>
        <taxon>Bacteria</taxon>
        <taxon>Pseudomonadati</taxon>
        <taxon>Pseudomonadota</taxon>
        <taxon>Alphaproteobacteria</taxon>
        <taxon>Sphingomonadales</taxon>
        <taxon>Sphingomonadaceae</taxon>
        <taxon>Sphingomonas</taxon>
    </lineage>
</organism>
<dbReference type="RefSeq" id="WP_082670139.1">
    <property type="nucleotide sequence ID" value="NZ_LDTE01000071.1"/>
</dbReference>
<dbReference type="GO" id="GO:0003677">
    <property type="term" value="F:DNA binding"/>
    <property type="evidence" value="ECO:0007669"/>
    <property type="project" value="InterPro"/>
</dbReference>
<dbReference type="Pfam" id="PF01381">
    <property type="entry name" value="HTH_3"/>
    <property type="match status" value="1"/>
</dbReference>
<proteinExistence type="predicted"/>
<dbReference type="PATRIC" id="fig|33051.4.peg.3167"/>
<evidence type="ECO:0000259" key="1">
    <source>
        <dbReference type="PROSITE" id="PS50943"/>
    </source>
</evidence>
<accession>A0A147IS92</accession>
<dbReference type="SMART" id="SM00530">
    <property type="entry name" value="HTH_XRE"/>
    <property type="match status" value="1"/>
</dbReference>